<name>A0A4Z1KTE3_9HELO</name>
<keyword evidence="3" id="KW-1185">Reference proteome</keyword>
<proteinExistence type="predicted"/>
<organism evidence="2 3">
    <name type="scientific">Botrytis porri</name>
    <dbReference type="NCBI Taxonomy" id="87229"/>
    <lineage>
        <taxon>Eukaryota</taxon>
        <taxon>Fungi</taxon>
        <taxon>Dikarya</taxon>
        <taxon>Ascomycota</taxon>
        <taxon>Pezizomycotina</taxon>
        <taxon>Leotiomycetes</taxon>
        <taxon>Helotiales</taxon>
        <taxon>Sclerotiniaceae</taxon>
        <taxon>Botrytis</taxon>
    </lineage>
</organism>
<dbReference type="EMBL" id="PQXO01000230">
    <property type="protein sequence ID" value="TGO87375.1"/>
    <property type="molecule type" value="Genomic_DNA"/>
</dbReference>
<dbReference type="Gene3D" id="3.80.10.10">
    <property type="entry name" value="Ribonuclease Inhibitor"/>
    <property type="match status" value="1"/>
</dbReference>
<gene>
    <name evidence="2" type="ORF">BPOR_0230g00020</name>
</gene>
<evidence type="ECO:0000313" key="2">
    <source>
        <dbReference type="EMBL" id="TGO87375.1"/>
    </source>
</evidence>
<evidence type="ECO:0000313" key="3">
    <source>
        <dbReference type="Proteomes" id="UP000297280"/>
    </source>
</evidence>
<dbReference type="SUPFAM" id="SSF52047">
    <property type="entry name" value="RNI-like"/>
    <property type="match status" value="1"/>
</dbReference>
<accession>A0A4Z1KTE3</accession>
<dbReference type="AlphaFoldDB" id="A0A4Z1KTE3"/>
<evidence type="ECO:0000256" key="1">
    <source>
        <dbReference type="SAM" id="MobiDB-lite"/>
    </source>
</evidence>
<comment type="caution">
    <text evidence="2">The sequence shown here is derived from an EMBL/GenBank/DDBJ whole genome shotgun (WGS) entry which is preliminary data.</text>
</comment>
<feature type="compositionally biased region" description="Acidic residues" evidence="1">
    <location>
        <begin position="562"/>
        <end position="588"/>
    </location>
</feature>
<evidence type="ECO:0008006" key="4">
    <source>
        <dbReference type="Google" id="ProtNLM"/>
    </source>
</evidence>
<dbReference type="STRING" id="87229.A0A4Z1KTE3"/>
<dbReference type="Proteomes" id="UP000297280">
    <property type="component" value="Unassembled WGS sequence"/>
</dbReference>
<feature type="region of interest" description="Disordered" evidence="1">
    <location>
        <begin position="555"/>
        <end position="594"/>
    </location>
</feature>
<reference evidence="2 3" key="1">
    <citation type="submission" date="2017-12" db="EMBL/GenBank/DDBJ databases">
        <title>Comparative genomics of Botrytis spp.</title>
        <authorList>
            <person name="Valero-Jimenez C.A."/>
            <person name="Tapia P."/>
            <person name="Veloso J."/>
            <person name="Silva-Moreno E."/>
            <person name="Staats M."/>
            <person name="Valdes J.H."/>
            <person name="Van Kan J.A.L."/>
        </authorList>
    </citation>
    <scope>NUCLEOTIDE SEQUENCE [LARGE SCALE GENOMIC DNA]</scope>
    <source>
        <strain evidence="2 3">MUCL3349</strain>
    </source>
</reference>
<dbReference type="InterPro" id="IPR032675">
    <property type="entry name" value="LRR_dom_sf"/>
</dbReference>
<sequence length="594" mass="67989">MVFWFTRTNKYKATWNILKFLNIDTSTNLFNRGSRGAFEPAQPPKLYRTKDFLNVTSSQVFTHTKKNSVLPNIRSISSLTMATPTLYTGKSITNVLATELLVLVCESLSREDLTNFRLANKICAEVASKNLVQDLHVIFTEKSFSNLLNISKQLNLSKHVRSISYEPRTLRTLCKNEYINYIVEELRPMPRLNEEDLDEGYELYNHIRRREVYLNALKYDIVVFAQAVPKFSNFNKIVVDDAGLPSDQFMRSYNCKAHLCKDMFSLDSSQSYNAYRYGRLHALFLAASLAGVKLKTFRATALPLAFFGATPMSCTDVALSALQHVQHIDITIKVGYEEWQAHINGLVTRLTQFLSLASNLESLRIDLGDPEERSMEPIPLEVVIRGTGNFPKLRSLNLRHFSCTKEFFSEFLQKHADTLEHLSLDTMTMASDCPGWGNVFNTLETDLKLKSCHFTGVWFEGWDSEKEDVTYPIKLSASYTGTWSSSLGEVLQHRVIKKCMPAGDEWITMDEIWATATRESEERGYEIYSDDSADDSDSDIYDIYGYEDLLDADDFGHYIHDQDEEEDEDDNDEDGEDSDDDDDQDEDDIRILII</sequence>
<protein>
    <recommendedName>
        <fullName evidence="4">F-box domain-containing protein</fullName>
    </recommendedName>
</protein>